<accession>A0A2V5LCA0</accession>
<name>A0A2V5LCA0_9MICC</name>
<comment type="caution">
    <text evidence="2">The sequence shown here is derived from an EMBL/GenBank/DDBJ whole genome shotgun (WGS) entry which is preliminary data.</text>
</comment>
<dbReference type="EMBL" id="QJVD01000002">
    <property type="protein sequence ID" value="PYI69265.1"/>
    <property type="molecule type" value="Genomic_DNA"/>
</dbReference>
<proteinExistence type="predicted"/>
<evidence type="ECO:0000313" key="2">
    <source>
        <dbReference type="EMBL" id="PYI69265.1"/>
    </source>
</evidence>
<gene>
    <name evidence="2" type="ORF">CVV68_02330</name>
</gene>
<dbReference type="Proteomes" id="UP000247832">
    <property type="component" value="Unassembled WGS sequence"/>
</dbReference>
<feature type="region of interest" description="Disordered" evidence="1">
    <location>
        <begin position="17"/>
        <end position="52"/>
    </location>
</feature>
<evidence type="ECO:0000256" key="1">
    <source>
        <dbReference type="SAM" id="MobiDB-lite"/>
    </source>
</evidence>
<sequence>MNTMAVGETGASITRLVARPAPTGPSSAGDDGPDGAVVKMTRRPGYAPAPGREAALHAGNPVLGGPTVLDPSAPERALVAEMSRKIAQAALEVLSGARSVQQLSRWLDTRCFSALTTRARLHATACQAERRHLSQTGGGANVVLLRHQPIVHSTHCSAVRPGIYETSVVIADKSRFRAIAMRFEETRGTWKVTALQIG</sequence>
<reference evidence="2 3" key="1">
    <citation type="submission" date="2018-05" db="EMBL/GenBank/DDBJ databases">
        <title>Genetic diversity of glacier-inhabiting Cryobacterium bacteria in China and description of Cryobacterium mengkeensis sp. nov. and Arthrobacter glacialis sp. nov.</title>
        <authorList>
            <person name="Liu Q."/>
            <person name="Xin Y.-H."/>
        </authorList>
    </citation>
    <scope>NUCLEOTIDE SEQUENCE [LARGE SCALE GENOMIC DNA]</scope>
    <source>
        <strain evidence="2 3">LI2</strain>
    </source>
</reference>
<organism evidence="2 3">
    <name type="scientific">Arthrobacter livingstonensis</name>
    <dbReference type="NCBI Taxonomy" id="670078"/>
    <lineage>
        <taxon>Bacteria</taxon>
        <taxon>Bacillati</taxon>
        <taxon>Actinomycetota</taxon>
        <taxon>Actinomycetes</taxon>
        <taxon>Micrococcales</taxon>
        <taxon>Micrococcaceae</taxon>
        <taxon>Arthrobacter</taxon>
    </lineage>
</organism>
<feature type="compositionally biased region" description="Low complexity" evidence="1">
    <location>
        <begin position="24"/>
        <end position="38"/>
    </location>
</feature>
<dbReference type="AlphaFoldDB" id="A0A2V5LCA0"/>
<dbReference type="InterPro" id="IPR045596">
    <property type="entry name" value="DUF6459"/>
</dbReference>
<evidence type="ECO:0000313" key="3">
    <source>
        <dbReference type="Proteomes" id="UP000247832"/>
    </source>
</evidence>
<protein>
    <submittedName>
        <fullName evidence="2">Uncharacterized protein</fullName>
    </submittedName>
</protein>
<dbReference type="RefSeq" id="WP_110499407.1">
    <property type="nucleotide sequence ID" value="NZ_QJVD01000002.1"/>
</dbReference>
<keyword evidence="3" id="KW-1185">Reference proteome</keyword>
<dbReference type="Pfam" id="PF20060">
    <property type="entry name" value="DUF6459"/>
    <property type="match status" value="1"/>
</dbReference>